<dbReference type="SUPFAM" id="SSF47473">
    <property type="entry name" value="EF-hand"/>
    <property type="match status" value="1"/>
</dbReference>
<accession>A0A8D2GMZ7</accession>
<dbReference type="AlphaFoldDB" id="A0A8D2GMZ7"/>
<evidence type="ECO:0000256" key="1">
    <source>
        <dbReference type="ARBA" id="ARBA00022737"/>
    </source>
</evidence>
<keyword evidence="3" id="KW-1185">Reference proteome</keyword>
<dbReference type="InterPro" id="IPR011992">
    <property type="entry name" value="EF-hand-dom_pair"/>
</dbReference>
<dbReference type="PANTHER" id="PTHR23049">
    <property type="entry name" value="MYOSIN REGULATORY LIGHT CHAIN 2"/>
    <property type="match status" value="1"/>
</dbReference>
<sequence length="162" mass="18908">MLVQGSPNLVPELNTCNIQFQRGLQLVWPEQRWFINKEDLYDILATLEKNATDVYIDAMMNEAPGPISFTMFLIMFGEKLDGTDPKDVISNDFAWFDEESTGTIQEDYLRELRITMGDLFFFLNNDSKVNDLYREALINKKGNFNYIKFTCILKHRAKDKND</sequence>
<dbReference type="Gene3D" id="1.10.238.10">
    <property type="entry name" value="EF-hand"/>
    <property type="match status" value="2"/>
</dbReference>
<organism evidence="2 3">
    <name type="scientific">Urocitellus parryii</name>
    <name type="common">Arctic ground squirrel</name>
    <name type="synonym">Spermophilus parryii</name>
    <dbReference type="NCBI Taxonomy" id="9999"/>
    <lineage>
        <taxon>Eukaryota</taxon>
        <taxon>Metazoa</taxon>
        <taxon>Chordata</taxon>
        <taxon>Craniata</taxon>
        <taxon>Vertebrata</taxon>
        <taxon>Euteleostomi</taxon>
        <taxon>Mammalia</taxon>
        <taxon>Eutheria</taxon>
        <taxon>Euarchontoglires</taxon>
        <taxon>Glires</taxon>
        <taxon>Rodentia</taxon>
        <taxon>Sciuromorpha</taxon>
        <taxon>Sciuridae</taxon>
        <taxon>Xerinae</taxon>
        <taxon>Marmotini</taxon>
        <taxon>Urocitellus</taxon>
    </lineage>
</organism>
<evidence type="ECO:0008006" key="4">
    <source>
        <dbReference type="Google" id="ProtNLM"/>
    </source>
</evidence>
<dbReference type="Proteomes" id="UP000694417">
    <property type="component" value="Unplaced"/>
</dbReference>
<evidence type="ECO:0000313" key="3">
    <source>
        <dbReference type="Proteomes" id="UP000694417"/>
    </source>
</evidence>
<proteinExistence type="predicted"/>
<dbReference type="GeneTree" id="ENSGT00940000153607"/>
<keyword evidence="1" id="KW-0677">Repeat</keyword>
<dbReference type="InterPro" id="IPR050403">
    <property type="entry name" value="Myosin_RLC"/>
</dbReference>
<protein>
    <recommendedName>
        <fullName evidence="4">EF-hand domain-containing protein</fullName>
    </recommendedName>
</protein>
<reference evidence="2" key="1">
    <citation type="submission" date="2025-08" db="UniProtKB">
        <authorList>
            <consortium name="Ensembl"/>
        </authorList>
    </citation>
    <scope>IDENTIFICATION</scope>
</reference>
<name>A0A8D2GMZ7_UROPR</name>
<reference evidence="2" key="2">
    <citation type="submission" date="2025-09" db="UniProtKB">
        <authorList>
            <consortium name="Ensembl"/>
        </authorList>
    </citation>
    <scope>IDENTIFICATION</scope>
</reference>
<evidence type="ECO:0000313" key="2">
    <source>
        <dbReference type="Ensembl" id="ENSUPAP00010003214.1"/>
    </source>
</evidence>
<dbReference type="Ensembl" id="ENSUPAT00010003702.1">
    <property type="protein sequence ID" value="ENSUPAP00010003214.1"/>
    <property type="gene ID" value="ENSUPAG00010002643.1"/>
</dbReference>